<comment type="caution">
    <text evidence="1">The sequence shown here is derived from an EMBL/GenBank/DDBJ whole genome shotgun (WGS) entry which is preliminary data.</text>
</comment>
<dbReference type="EMBL" id="JASJQH010011200">
    <property type="protein sequence ID" value="KAK9667508.1"/>
    <property type="molecule type" value="Genomic_DNA"/>
</dbReference>
<name>A0ABR2VJW9_9FUNG</name>
<organism evidence="1 2">
    <name type="scientific">Basidiobolus ranarum</name>
    <dbReference type="NCBI Taxonomy" id="34480"/>
    <lineage>
        <taxon>Eukaryota</taxon>
        <taxon>Fungi</taxon>
        <taxon>Fungi incertae sedis</taxon>
        <taxon>Zoopagomycota</taxon>
        <taxon>Entomophthoromycotina</taxon>
        <taxon>Basidiobolomycetes</taxon>
        <taxon>Basidiobolales</taxon>
        <taxon>Basidiobolaceae</taxon>
        <taxon>Basidiobolus</taxon>
    </lineage>
</organism>
<evidence type="ECO:0000313" key="1">
    <source>
        <dbReference type="EMBL" id="KAK9667508.1"/>
    </source>
</evidence>
<reference evidence="1 2" key="1">
    <citation type="submission" date="2023-04" db="EMBL/GenBank/DDBJ databases">
        <title>Genome of Basidiobolus ranarum AG-B5.</title>
        <authorList>
            <person name="Stajich J.E."/>
            <person name="Carter-House D."/>
            <person name="Gryganskyi A."/>
        </authorList>
    </citation>
    <scope>NUCLEOTIDE SEQUENCE [LARGE SCALE GENOMIC DNA]</scope>
    <source>
        <strain evidence="1 2">AG-B5</strain>
    </source>
</reference>
<gene>
    <name evidence="1" type="ORF">K7432_017762</name>
</gene>
<proteinExistence type="predicted"/>
<protein>
    <submittedName>
        <fullName evidence="1">Uncharacterized protein</fullName>
    </submittedName>
</protein>
<evidence type="ECO:0000313" key="2">
    <source>
        <dbReference type="Proteomes" id="UP001479436"/>
    </source>
</evidence>
<dbReference type="Proteomes" id="UP001479436">
    <property type="component" value="Unassembled WGS sequence"/>
</dbReference>
<accession>A0ABR2VJW9</accession>
<keyword evidence="2" id="KW-1185">Reference proteome</keyword>
<sequence length="300" mass="34491">MPEPLTERIYINHIPNKATKSPDFIIHLTSYTFFTKWIYEVDSLMALGASYAEGMWTCNNPAGFLSFIMTEMGSLKVDPKKEWLLYGMACIRHLYPDLNQNPAELQLNTKKLVKSYEYRSPVMIVADNLDIDMKRNRNSLVVTPADFLHALNNANSISHVILLSPIPSSVMQKLQQNYPDIGIVTLYPFASDQSRKANPLDTLTTASTTSILKHFWMLLMAVLIYIMDQWGFKLVANFAPNTTPYEMNSRFRSFVEAAIEEKLEDTFKNETQHTSKYTMDLLQSVRYERAKQIIWYAACP</sequence>